<dbReference type="EMBL" id="JAMQBK010000046">
    <property type="protein sequence ID" value="MCM2372481.1"/>
    <property type="molecule type" value="Genomic_DNA"/>
</dbReference>
<comment type="caution">
    <text evidence="4">The sequence shown here is derived from an EMBL/GenBank/DDBJ whole genome shotgun (WGS) entry which is preliminary data.</text>
</comment>
<proteinExistence type="predicted"/>
<feature type="region of interest" description="Disordered" evidence="1">
    <location>
        <begin position="138"/>
        <end position="161"/>
    </location>
</feature>
<keyword evidence="2" id="KW-1133">Transmembrane helix</keyword>
<dbReference type="Pfam" id="PF13768">
    <property type="entry name" value="VWA_3"/>
    <property type="match status" value="1"/>
</dbReference>
<keyword evidence="2" id="KW-0472">Membrane</keyword>
<dbReference type="SUPFAM" id="SSF53300">
    <property type="entry name" value="vWA-like"/>
    <property type="match status" value="1"/>
</dbReference>
<evidence type="ECO:0000256" key="1">
    <source>
        <dbReference type="SAM" id="MobiDB-lite"/>
    </source>
</evidence>
<keyword evidence="2" id="KW-0812">Transmembrane</keyword>
<name>A0ABT0U6D9_9BACT</name>
<dbReference type="InterPro" id="IPR036465">
    <property type="entry name" value="vWFA_dom_sf"/>
</dbReference>
<evidence type="ECO:0000313" key="5">
    <source>
        <dbReference type="Proteomes" id="UP001202961"/>
    </source>
</evidence>
<dbReference type="InterPro" id="IPR002035">
    <property type="entry name" value="VWF_A"/>
</dbReference>
<reference evidence="4 5" key="1">
    <citation type="journal article" date="2022" name="Syst. Appl. Microbiol.">
        <title>Rhodopirellula aestuarii sp. nov., a novel member of the genus Rhodopirellula isolated from brackish sediments collected in the Tagus River estuary, Portugal.</title>
        <authorList>
            <person name="Vitorino I.R."/>
            <person name="Klimek D."/>
            <person name="Calusinska M."/>
            <person name="Lobo-da-Cunha A."/>
            <person name="Vasconcelos V."/>
            <person name="Lage O.M."/>
        </authorList>
    </citation>
    <scope>NUCLEOTIDE SEQUENCE [LARGE SCALE GENOMIC DNA]</scope>
    <source>
        <strain evidence="4 5">ICT_H3.1</strain>
    </source>
</reference>
<dbReference type="Proteomes" id="UP001202961">
    <property type="component" value="Unassembled WGS sequence"/>
</dbReference>
<sequence length="376" mass="39889">MPKHLPPDTRPRWPAMITSLGMHVLVLLGMIWLLASRPSQGTVEDANVRSVGMAIAHRMPDRTRYVTEPEETAKLPLAPQSSTAAAATAPAPPKSTSKTSADASSDSSAAGGTSSSEQTATGIKPPIDLSKILAEMTGTGSATGTDRGSQSGSGAGGPASLVHGRIRFADGRTVDQLGDRELVPGVARSGQGAGTTTTQVFGVSGTGSTFVYVFDRSESMKAAGSAPLRASKTELIRSLETLTERQQFQIIFYNDSADVFRSEGDRIGLVTGEEATIERAKEFVRRTTAIGGTEHETALRMALRLAPDVIFFLTDAKIQTMSQQQLDDITRRAENAGTTIHAIQFGTGPPPANTFLERLVRRNGGGYRYVDVTTLP</sequence>
<dbReference type="PROSITE" id="PS50234">
    <property type="entry name" value="VWFA"/>
    <property type="match status" value="1"/>
</dbReference>
<feature type="compositionally biased region" description="Polar residues" evidence="1">
    <location>
        <begin position="138"/>
        <end position="147"/>
    </location>
</feature>
<feature type="transmembrane region" description="Helical" evidence="2">
    <location>
        <begin position="12"/>
        <end position="35"/>
    </location>
</feature>
<evidence type="ECO:0000259" key="3">
    <source>
        <dbReference type="PROSITE" id="PS50234"/>
    </source>
</evidence>
<protein>
    <recommendedName>
        <fullName evidence="3">VWFA domain-containing protein</fullName>
    </recommendedName>
</protein>
<evidence type="ECO:0000256" key="2">
    <source>
        <dbReference type="SAM" id="Phobius"/>
    </source>
</evidence>
<dbReference type="Gene3D" id="3.40.50.410">
    <property type="entry name" value="von Willebrand factor, type A domain"/>
    <property type="match status" value="1"/>
</dbReference>
<dbReference type="RefSeq" id="WP_250930109.1">
    <property type="nucleotide sequence ID" value="NZ_JAMQBK010000046.1"/>
</dbReference>
<accession>A0ABT0U6D9</accession>
<keyword evidence="5" id="KW-1185">Reference proteome</keyword>
<feature type="domain" description="VWFA" evidence="3">
    <location>
        <begin position="209"/>
        <end position="376"/>
    </location>
</feature>
<organism evidence="4 5">
    <name type="scientific">Aporhodopirellula aestuarii</name>
    <dbReference type="NCBI Taxonomy" id="2950107"/>
    <lineage>
        <taxon>Bacteria</taxon>
        <taxon>Pseudomonadati</taxon>
        <taxon>Planctomycetota</taxon>
        <taxon>Planctomycetia</taxon>
        <taxon>Pirellulales</taxon>
        <taxon>Pirellulaceae</taxon>
        <taxon>Aporhodopirellula</taxon>
    </lineage>
</organism>
<gene>
    <name evidence="4" type="ORF">NB063_17870</name>
</gene>
<feature type="region of interest" description="Disordered" evidence="1">
    <location>
        <begin position="74"/>
        <end position="126"/>
    </location>
</feature>
<evidence type="ECO:0000313" key="4">
    <source>
        <dbReference type="EMBL" id="MCM2372481.1"/>
    </source>
</evidence>
<feature type="compositionally biased region" description="Low complexity" evidence="1">
    <location>
        <begin position="78"/>
        <end position="116"/>
    </location>
</feature>